<dbReference type="GO" id="GO:0003841">
    <property type="term" value="F:1-acylglycerol-3-phosphate O-acyltransferase activity"/>
    <property type="evidence" value="ECO:0007669"/>
    <property type="project" value="TreeGrafter"/>
</dbReference>
<evidence type="ECO:0000313" key="8">
    <source>
        <dbReference type="Proteomes" id="UP000759131"/>
    </source>
</evidence>
<feature type="region of interest" description="Disordered" evidence="4">
    <location>
        <begin position="387"/>
        <end position="422"/>
    </location>
</feature>
<reference evidence="7" key="1">
    <citation type="submission" date="2020-11" db="EMBL/GenBank/DDBJ databases">
        <authorList>
            <person name="Tran Van P."/>
        </authorList>
    </citation>
    <scope>NUCLEOTIDE SEQUENCE</scope>
</reference>
<sequence length="422" mass="49252">MKSAEEPIAATVTSIAKQTIGTIGGRDCLHHKMLQHLRKVKTLRVLFSLSFFISGIIINLIQFSLYLTIRCYDRKLYRRINYYLIYTLESQIVAITEWWSESRVRMFFADEDSRRSHGKNHTLYVMNHRYELDWLYAWMVLDKYNALGNAKSFAKKSLRWLPIVGWGWVLDEFIFLDRDWKKDSVNLPKALDQLMAYESPIALLLFSEGTRFTQSKYENSIEFAKQRGLPQLKYHLLPRTKGFAFTIRHIKENYNAKHLPSFTSILRGKPLYGDFYLRKIPVSEVPTDSEEEISTFLYDLYKKKDNLMEYHEKNGKFPGILVETPRRIAPLINWMVWFVFVVISLAYILFNVFASGNLYLIIITTLIFAFALGSVYVMIGSTKIKKGSKYGNQNDSPNKAETQLNANNNSSLRKRLNAEEDN</sequence>
<feature type="transmembrane region" description="Helical" evidence="5">
    <location>
        <begin position="331"/>
        <end position="350"/>
    </location>
</feature>
<comment type="similarity">
    <text evidence="1">Belongs to the 1-acyl-sn-glycerol-3-phosphate acyltransferase family.</text>
</comment>
<gene>
    <name evidence="7" type="ORF">OSB1V03_LOCUS2178</name>
</gene>
<dbReference type="PANTHER" id="PTHR10983:SF24">
    <property type="entry name" value="1-ACYLGLYCEROL-3-PHOSPHATE O-ACYLTRANSFERASE 3, ISOFORM E-RELATED"/>
    <property type="match status" value="1"/>
</dbReference>
<name>A0A7R9KFB2_9ACAR</name>
<evidence type="ECO:0000256" key="3">
    <source>
        <dbReference type="ARBA" id="ARBA00023315"/>
    </source>
</evidence>
<dbReference type="CDD" id="cd07990">
    <property type="entry name" value="LPLAT_LCLAT1-like"/>
    <property type="match status" value="1"/>
</dbReference>
<dbReference type="EMBL" id="CAJPIZ010000724">
    <property type="protein sequence ID" value="CAG2102137.1"/>
    <property type="molecule type" value="Genomic_DNA"/>
</dbReference>
<protein>
    <recommendedName>
        <fullName evidence="6">Phospholipid/glycerol acyltransferase domain-containing protein</fullName>
    </recommendedName>
</protein>
<evidence type="ECO:0000256" key="1">
    <source>
        <dbReference type="ARBA" id="ARBA00008655"/>
    </source>
</evidence>
<keyword evidence="2" id="KW-0808">Transferase</keyword>
<dbReference type="SMART" id="SM00563">
    <property type="entry name" value="PlsC"/>
    <property type="match status" value="1"/>
</dbReference>
<dbReference type="Pfam" id="PF01553">
    <property type="entry name" value="Acyltransferase"/>
    <property type="match status" value="1"/>
</dbReference>
<dbReference type="PANTHER" id="PTHR10983">
    <property type="entry name" value="1-ACYLGLYCEROL-3-PHOSPHATE ACYLTRANSFERASE-RELATED"/>
    <property type="match status" value="1"/>
</dbReference>
<accession>A0A7R9KFB2</accession>
<evidence type="ECO:0000259" key="6">
    <source>
        <dbReference type="SMART" id="SM00563"/>
    </source>
</evidence>
<dbReference type="EMBL" id="OC855299">
    <property type="protein sequence ID" value="CAD7621707.1"/>
    <property type="molecule type" value="Genomic_DNA"/>
</dbReference>
<evidence type="ECO:0000256" key="4">
    <source>
        <dbReference type="SAM" id="MobiDB-lite"/>
    </source>
</evidence>
<dbReference type="Proteomes" id="UP000759131">
    <property type="component" value="Unassembled WGS sequence"/>
</dbReference>
<dbReference type="SUPFAM" id="SSF69593">
    <property type="entry name" value="Glycerol-3-phosphate (1)-acyltransferase"/>
    <property type="match status" value="1"/>
</dbReference>
<feature type="transmembrane region" description="Helical" evidence="5">
    <location>
        <begin position="356"/>
        <end position="379"/>
    </location>
</feature>
<dbReference type="GO" id="GO:0012505">
    <property type="term" value="C:endomembrane system"/>
    <property type="evidence" value="ECO:0007669"/>
    <property type="project" value="TreeGrafter"/>
</dbReference>
<dbReference type="Pfam" id="PF16076">
    <property type="entry name" value="Acyltransf_C"/>
    <property type="match status" value="1"/>
</dbReference>
<keyword evidence="5" id="KW-1133">Transmembrane helix</keyword>
<keyword evidence="3" id="KW-0012">Acyltransferase</keyword>
<keyword evidence="5" id="KW-0812">Transmembrane</keyword>
<dbReference type="OrthoDB" id="189226at2759"/>
<dbReference type="AlphaFoldDB" id="A0A7R9KFB2"/>
<feature type="domain" description="Phospholipid/glycerol acyltransferase" evidence="6">
    <location>
        <begin position="122"/>
        <end position="244"/>
    </location>
</feature>
<evidence type="ECO:0000256" key="2">
    <source>
        <dbReference type="ARBA" id="ARBA00022679"/>
    </source>
</evidence>
<dbReference type="InterPro" id="IPR002123">
    <property type="entry name" value="Plipid/glycerol_acylTrfase"/>
</dbReference>
<organism evidence="7">
    <name type="scientific">Medioppia subpectinata</name>
    <dbReference type="NCBI Taxonomy" id="1979941"/>
    <lineage>
        <taxon>Eukaryota</taxon>
        <taxon>Metazoa</taxon>
        <taxon>Ecdysozoa</taxon>
        <taxon>Arthropoda</taxon>
        <taxon>Chelicerata</taxon>
        <taxon>Arachnida</taxon>
        <taxon>Acari</taxon>
        <taxon>Acariformes</taxon>
        <taxon>Sarcoptiformes</taxon>
        <taxon>Oribatida</taxon>
        <taxon>Brachypylina</taxon>
        <taxon>Oppioidea</taxon>
        <taxon>Oppiidae</taxon>
        <taxon>Medioppia</taxon>
    </lineage>
</organism>
<evidence type="ECO:0000256" key="5">
    <source>
        <dbReference type="SAM" id="Phobius"/>
    </source>
</evidence>
<evidence type="ECO:0000313" key="7">
    <source>
        <dbReference type="EMBL" id="CAD7621707.1"/>
    </source>
</evidence>
<feature type="transmembrane region" description="Helical" evidence="5">
    <location>
        <begin position="45"/>
        <end position="69"/>
    </location>
</feature>
<keyword evidence="5" id="KW-0472">Membrane</keyword>
<proteinExistence type="inferred from homology"/>
<keyword evidence="8" id="KW-1185">Reference proteome</keyword>
<dbReference type="InterPro" id="IPR032098">
    <property type="entry name" value="Acyltransf_C"/>
</dbReference>
<feature type="compositionally biased region" description="Polar residues" evidence="4">
    <location>
        <begin position="390"/>
        <end position="411"/>
    </location>
</feature>